<reference evidence="1 2" key="1">
    <citation type="submission" date="2018-12" db="EMBL/GenBank/DDBJ databases">
        <title>Hymenobacter gummosus sp. nov., isolated from a spring.</title>
        <authorList>
            <person name="Nie L."/>
        </authorList>
    </citation>
    <scope>NUCLEOTIDE SEQUENCE [LARGE SCALE GENOMIC DNA]</scope>
    <source>
        <strain evidence="1 2">KCTC 52166</strain>
    </source>
</reference>
<evidence type="ECO:0000313" key="1">
    <source>
        <dbReference type="EMBL" id="RTQ47903.1"/>
    </source>
</evidence>
<sequence>MPYLAAASNVLAPAYYALREQGFEVLYDAEQQWWTARKGKLEVLAYDPIELCGLVYILQCKGADWPVSDEAIEAFMALEQPRNLPKE</sequence>
<name>A0A3S0J8H6_9BACT</name>
<proteinExistence type="predicted"/>
<dbReference type="OrthoDB" id="887033at2"/>
<dbReference type="Proteomes" id="UP000282184">
    <property type="component" value="Unassembled WGS sequence"/>
</dbReference>
<protein>
    <submittedName>
        <fullName evidence="1">Uncharacterized protein</fullName>
    </submittedName>
</protein>
<dbReference type="EMBL" id="RXOF01000011">
    <property type="protein sequence ID" value="RTQ47903.1"/>
    <property type="molecule type" value="Genomic_DNA"/>
</dbReference>
<evidence type="ECO:0000313" key="2">
    <source>
        <dbReference type="Proteomes" id="UP000282184"/>
    </source>
</evidence>
<dbReference type="RefSeq" id="WP_126694660.1">
    <property type="nucleotide sequence ID" value="NZ_RXOF01000011.1"/>
</dbReference>
<accession>A0A3S0J8H6</accession>
<dbReference type="AlphaFoldDB" id="A0A3S0J8H6"/>
<keyword evidence="2" id="KW-1185">Reference proteome</keyword>
<organism evidence="1 2">
    <name type="scientific">Hymenobacter gummosus</name>
    <dbReference type="NCBI Taxonomy" id="1776032"/>
    <lineage>
        <taxon>Bacteria</taxon>
        <taxon>Pseudomonadati</taxon>
        <taxon>Bacteroidota</taxon>
        <taxon>Cytophagia</taxon>
        <taxon>Cytophagales</taxon>
        <taxon>Hymenobacteraceae</taxon>
        <taxon>Hymenobacter</taxon>
    </lineage>
</organism>
<gene>
    <name evidence="1" type="ORF">EJV47_18480</name>
</gene>
<comment type="caution">
    <text evidence="1">The sequence shown here is derived from an EMBL/GenBank/DDBJ whole genome shotgun (WGS) entry which is preliminary data.</text>
</comment>